<reference evidence="1 2" key="1">
    <citation type="journal article" date="2014" name="Genome Biol. Evol.">
        <title>The genome of the myxosporean Thelohanellus kitauei shows adaptations to nutrient acquisition within its fish host.</title>
        <authorList>
            <person name="Yang Y."/>
            <person name="Xiong J."/>
            <person name="Zhou Z."/>
            <person name="Huo F."/>
            <person name="Miao W."/>
            <person name="Ran C."/>
            <person name="Liu Y."/>
            <person name="Zhang J."/>
            <person name="Feng J."/>
            <person name="Wang M."/>
            <person name="Wang M."/>
            <person name="Wang L."/>
            <person name="Yao B."/>
        </authorList>
    </citation>
    <scope>NUCLEOTIDE SEQUENCE [LARGE SCALE GENOMIC DNA]</scope>
    <source>
        <strain evidence="1">Wuqing</strain>
    </source>
</reference>
<sequence length="159" mass="18811">MTVTNLKNLVKRTIYRTSDSIYFMKLDMVEQHIYVSCITTDTDVDFKVLTVFGEERMSFGVGTIIQEIFYTGEMYMIYTYEGVFQYAHGFKELEKIDNPDHELQYLRVNSRDQFVTTIGYSYLNFFILLKHIYIGNVEGGIDYRKKIYNLFLMTVNITI</sequence>
<dbReference type="Proteomes" id="UP000031668">
    <property type="component" value="Unassembled WGS sequence"/>
</dbReference>
<gene>
    <name evidence="1" type="ORF">RF11_03806</name>
</gene>
<evidence type="ECO:0000313" key="1">
    <source>
        <dbReference type="EMBL" id="KII68898.1"/>
    </source>
</evidence>
<organism evidence="1 2">
    <name type="scientific">Thelohanellus kitauei</name>
    <name type="common">Myxosporean</name>
    <dbReference type="NCBI Taxonomy" id="669202"/>
    <lineage>
        <taxon>Eukaryota</taxon>
        <taxon>Metazoa</taxon>
        <taxon>Cnidaria</taxon>
        <taxon>Myxozoa</taxon>
        <taxon>Myxosporea</taxon>
        <taxon>Bivalvulida</taxon>
        <taxon>Platysporina</taxon>
        <taxon>Myxobolidae</taxon>
        <taxon>Thelohanellus</taxon>
    </lineage>
</organism>
<dbReference type="AlphaFoldDB" id="A0A0C2JHW0"/>
<proteinExistence type="predicted"/>
<name>A0A0C2JHW0_THEKT</name>
<accession>A0A0C2JHW0</accession>
<evidence type="ECO:0000313" key="2">
    <source>
        <dbReference type="Proteomes" id="UP000031668"/>
    </source>
</evidence>
<dbReference type="EMBL" id="JWZT01002668">
    <property type="protein sequence ID" value="KII68898.1"/>
    <property type="molecule type" value="Genomic_DNA"/>
</dbReference>
<keyword evidence="2" id="KW-1185">Reference proteome</keyword>
<protein>
    <submittedName>
        <fullName evidence="1">Uncharacterized protein</fullName>
    </submittedName>
</protein>
<comment type="caution">
    <text evidence="1">The sequence shown here is derived from an EMBL/GenBank/DDBJ whole genome shotgun (WGS) entry which is preliminary data.</text>
</comment>